<dbReference type="Pfam" id="PF10145">
    <property type="entry name" value="PhageMin_Tail"/>
    <property type="match status" value="1"/>
</dbReference>
<keyword evidence="3" id="KW-1133">Transmembrane helix</keyword>
<dbReference type="Proteomes" id="UP000033740">
    <property type="component" value="Unassembled WGS sequence"/>
</dbReference>
<keyword evidence="1" id="KW-1188">Viral release from host cell</keyword>
<dbReference type="RefSeq" id="WP_160299662.1">
    <property type="nucleotide sequence ID" value="NZ_JYIX01000023.1"/>
</dbReference>
<evidence type="ECO:0000313" key="6">
    <source>
        <dbReference type="Proteomes" id="UP000033740"/>
    </source>
</evidence>
<evidence type="ECO:0000313" key="5">
    <source>
        <dbReference type="EMBL" id="KJL35470.1"/>
    </source>
</evidence>
<reference evidence="5 6" key="1">
    <citation type="submission" date="2015-02" db="EMBL/GenBank/DDBJ databases">
        <title>Draft genome sequences of ten Microbacterium spp. with emphasis on heavy metal contaminated environments.</title>
        <authorList>
            <person name="Corretto E."/>
        </authorList>
    </citation>
    <scope>NUCLEOTIDE SEQUENCE [LARGE SCALE GENOMIC DNA]</scope>
    <source>
        <strain evidence="5 6">ARN176</strain>
    </source>
</reference>
<feature type="domain" description="Phage tail tape measure protein" evidence="4">
    <location>
        <begin position="96"/>
        <end position="296"/>
    </location>
</feature>
<feature type="transmembrane region" description="Helical" evidence="3">
    <location>
        <begin position="430"/>
        <end position="453"/>
    </location>
</feature>
<dbReference type="PANTHER" id="PTHR37813">
    <property type="entry name" value="FELS-2 PROPHAGE PROTEIN"/>
    <property type="match status" value="1"/>
</dbReference>
<evidence type="ECO:0000256" key="2">
    <source>
        <dbReference type="SAM" id="Coils"/>
    </source>
</evidence>
<dbReference type="InterPro" id="IPR010090">
    <property type="entry name" value="Phage_tape_meas"/>
</dbReference>
<accession>A0A0F0LT83</accession>
<organism evidence="5 6">
    <name type="scientific">Microbacterium azadirachtae</name>
    <dbReference type="NCBI Taxonomy" id="582680"/>
    <lineage>
        <taxon>Bacteria</taxon>
        <taxon>Bacillati</taxon>
        <taxon>Actinomycetota</taxon>
        <taxon>Actinomycetes</taxon>
        <taxon>Micrococcales</taxon>
        <taxon>Microbacteriaceae</taxon>
        <taxon>Microbacterium</taxon>
    </lineage>
</organism>
<keyword evidence="2" id="KW-0175">Coiled coil</keyword>
<dbReference type="PATRIC" id="fig|582680.6.peg.478"/>
<evidence type="ECO:0000259" key="4">
    <source>
        <dbReference type="Pfam" id="PF10145"/>
    </source>
</evidence>
<evidence type="ECO:0000256" key="3">
    <source>
        <dbReference type="SAM" id="Phobius"/>
    </source>
</evidence>
<dbReference type="AlphaFoldDB" id="A0A0F0LT83"/>
<sequence length="925" mass="95745">MSPERVVRVRLSATVAEYKKSMEEAAQKTRELGTEGEKLAQTKAAFNALGAAGLAMGGLITAGVGLAVKRFADFDQAMSAVSAATHGSADEMGQLRDAAIEAGASTVFSATEAANAIEELAKAGVSTTDILHGGLKGALDLASAGGLGVADAAGIASTALTQFGLKGADMAHVADLLAAGAGKAMGDVTDLSAALNQTGLVAASTGLSIDETTAGLAAFASQGLLGSDAGTSFKTMLQRLTPQSAEAQKMMDQLGLSAYDASGQFVGLSAYAGNLQSAMKALTPEQRNAALSVMFGSDAVRAATVLYQEGSKGIDDWTKAVADQGYAADTARRRLDNLKGDLEALGGAFDTALIETGSHANDTLRTMVQALTGLVSMYGDLPAPVQAFTTVVGGATAAVFLSGGAAFTAIPKWLEFKETVKNSSLSLRGVGMSAGAAGLALGALFLVVGELAAKQQRARELAQSYADTIAEGATKVGDATRKITVDELKKGGDWLSFNWQSAYDAADKLGVSLDTVTDAAMGNQDAMGKLKPYYDALSGDTAKFYDIASKTGMSAAETRLALEAMTNGIGSQNEAIKRGVELKGQEKAANADVTDATKSAGESYLDEAKKVDELNSQLTQLIGKINEANGVNQDAISANARYQDALAGISREVQQQRDEYERTNETLDGFSLSLDQNTASGSANAAMLADVAGAAQTAASKQYEVDVAAQGGEVAARNYAATLADQRQKFVDSATAAGFNADEVQKLADKVFSLPPSKSVDVLANTGPAQSSIDQFITLNDGKRVRVFVDAEGGQSFKVGSTTVSAQANGGVFNGGVKAFANSGFEPGIYPYTPGGIHKFAEQWSEAYISGDPARRARSEQVWVESGRQFGFSDPSRGSHSGQSETPTVQVFIGDEEITGRVRVVVNDAIATYDTQLSRGVGRRR</sequence>
<dbReference type="EMBL" id="JYIX01000023">
    <property type="protein sequence ID" value="KJL35470.1"/>
    <property type="molecule type" value="Genomic_DNA"/>
</dbReference>
<dbReference type="NCBIfam" id="TIGR01760">
    <property type="entry name" value="tape_meas_TP901"/>
    <property type="match status" value="1"/>
</dbReference>
<gene>
    <name evidence="5" type="ORF">RS86_00466</name>
</gene>
<protein>
    <submittedName>
        <fullName evidence="5">Phage-related minor tail protein</fullName>
    </submittedName>
</protein>
<name>A0A0F0LT83_9MICO</name>
<keyword evidence="6" id="KW-1185">Reference proteome</keyword>
<comment type="caution">
    <text evidence="5">The sequence shown here is derived from an EMBL/GenBank/DDBJ whole genome shotgun (WGS) entry which is preliminary data.</text>
</comment>
<proteinExistence type="predicted"/>
<keyword evidence="3" id="KW-0472">Membrane</keyword>
<feature type="coiled-coil region" evidence="2">
    <location>
        <begin position="611"/>
        <end position="666"/>
    </location>
</feature>
<keyword evidence="3" id="KW-0812">Transmembrane</keyword>
<dbReference type="STRING" id="582680.RS86_00466"/>
<dbReference type="PANTHER" id="PTHR37813:SF1">
    <property type="entry name" value="FELS-2 PROPHAGE PROTEIN"/>
    <property type="match status" value="1"/>
</dbReference>
<feature type="transmembrane region" description="Helical" evidence="3">
    <location>
        <begin position="387"/>
        <end position="410"/>
    </location>
</feature>
<evidence type="ECO:0000256" key="1">
    <source>
        <dbReference type="ARBA" id="ARBA00022612"/>
    </source>
</evidence>
<feature type="transmembrane region" description="Helical" evidence="3">
    <location>
        <begin position="44"/>
        <end position="68"/>
    </location>
</feature>